<dbReference type="Proteomes" id="UP001152607">
    <property type="component" value="Unassembled WGS sequence"/>
</dbReference>
<proteinExistence type="predicted"/>
<comment type="caution">
    <text evidence="1">The sequence shown here is derived from an EMBL/GenBank/DDBJ whole genome shotgun (WGS) entry which is preliminary data.</text>
</comment>
<dbReference type="AlphaFoldDB" id="A0A9W4U7T6"/>
<evidence type="ECO:0000313" key="1">
    <source>
        <dbReference type="EMBL" id="CAI6305277.1"/>
    </source>
</evidence>
<gene>
    <name evidence="1" type="ORF">PDIGIT_LOCUS2997</name>
</gene>
<name>A0A9W4U7T6_9PLEO</name>
<dbReference type="EMBL" id="CAOQHR010000002">
    <property type="protein sequence ID" value="CAI6305277.1"/>
    <property type="molecule type" value="Genomic_DNA"/>
</dbReference>
<reference evidence="1" key="1">
    <citation type="submission" date="2023-01" db="EMBL/GenBank/DDBJ databases">
        <authorList>
            <person name="Van Ghelder C."/>
            <person name="Rancurel C."/>
        </authorList>
    </citation>
    <scope>NUCLEOTIDE SEQUENCE</scope>
    <source>
        <strain evidence="1">CNCM I-4278</strain>
    </source>
</reference>
<evidence type="ECO:0000313" key="2">
    <source>
        <dbReference type="Proteomes" id="UP001152607"/>
    </source>
</evidence>
<accession>A0A9W4U7T6</accession>
<keyword evidence="2" id="KW-1185">Reference proteome</keyword>
<organism evidence="1 2">
    <name type="scientific">Periconia digitata</name>
    <dbReference type="NCBI Taxonomy" id="1303443"/>
    <lineage>
        <taxon>Eukaryota</taxon>
        <taxon>Fungi</taxon>
        <taxon>Dikarya</taxon>
        <taxon>Ascomycota</taxon>
        <taxon>Pezizomycotina</taxon>
        <taxon>Dothideomycetes</taxon>
        <taxon>Pleosporomycetidae</taxon>
        <taxon>Pleosporales</taxon>
        <taxon>Massarineae</taxon>
        <taxon>Periconiaceae</taxon>
        <taxon>Periconia</taxon>
    </lineage>
</organism>
<sequence length="112" mass="12651">MSAAPSYTFFALLITSSRKINDHACRMGCTSRGTTWSSQTNGFQRESLFVAMHAARHDCTWRVTSLLTHSAATACTYPIRRRRGSIGCKRSYSLLGFHREDWWATKCTNAKP</sequence>
<protein>
    <submittedName>
        <fullName evidence="1">Uncharacterized protein</fullName>
    </submittedName>
</protein>